<organism evidence="1 2">
    <name type="scientific">Plasmopara halstedii</name>
    <name type="common">Downy mildew of sunflower</name>
    <dbReference type="NCBI Taxonomy" id="4781"/>
    <lineage>
        <taxon>Eukaryota</taxon>
        <taxon>Sar</taxon>
        <taxon>Stramenopiles</taxon>
        <taxon>Oomycota</taxon>
        <taxon>Peronosporomycetes</taxon>
        <taxon>Peronosporales</taxon>
        <taxon>Peronosporaceae</taxon>
        <taxon>Plasmopara</taxon>
    </lineage>
</organism>
<dbReference type="GeneID" id="36397829"/>
<name>A0A0N7L785_PLAHL</name>
<evidence type="ECO:0000313" key="1">
    <source>
        <dbReference type="EMBL" id="CEG46371.1"/>
    </source>
</evidence>
<evidence type="ECO:0000313" key="2">
    <source>
        <dbReference type="Proteomes" id="UP000054928"/>
    </source>
</evidence>
<accession>A0A0N7L785</accession>
<protein>
    <submittedName>
        <fullName evidence="1">Uncharacterized protein</fullName>
    </submittedName>
</protein>
<proteinExistence type="predicted"/>
<sequence length="72" mass="8287">MTQSDILMLEFATHPFVSRSRLKEAPQPRSFKPIRCPISCGATVKRSSFSPFNYKPRVVPERGDVPSREQRH</sequence>
<reference evidence="2" key="1">
    <citation type="submission" date="2014-09" db="EMBL/GenBank/DDBJ databases">
        <authorList>
            <person name="Sharma Rahul"/>
            <person name="Thines Marco"/>
        </authorList>
    </citation>
    <scope>NUCLEOTIDE SEQUENCE [LARGE SCALE GENOMIC DNA]</scope>
</reference>
<dbReference type="Proteomes" id="UP000054928">
    <property type="component" value="Unassembled WGS sequence"/>
</dbReference>
<keyword evidence="2" id="KW-1185">Reference proteome</keyword>
<dbReference type="EMBL" id="CCYD01002047">
    <property type="protein sequence ID" value="CEG46371.1"/>
    <property type="molecule type" value="Genomic_DNA"/>
</dbReference>
<dbReference type="RefSeq" id="XP_024582740.1">
    <property type="nucleotide sequence ID" value="XM_024717219.1"/>
</dbReference>
<dbReference type="AlphaFoldDB" id="A0A0N7L785"/>